<dbReference type="PANTHER" id="PTHR47163:SF2">
    <property type="entry name" value="SI:DKEY-17M8.2"/>
    <property type="match status" value="1"/>
</dbReference>
<gene>
    <name evidence="1" type="ORF">RF11_07743</name>
</gene>
<dbReference type="PANTHER" id="PTHR47163">
    <property type="entry name" value="DDE_TNP_IS1595 DOMAIN-CONTAINING PROTEIN"/>
    <property type="match status" value="1"/>
</dbReference>
<keyword evidence="2" id="KW-1185">Reference proteome</keyword>
<comment type="caution">
    <text evidence="1">The sequence shown here is derived from an EMBL/GenBank/DDBJ whole genome shotgun (WGS) entry which is preliminary data.</text>
</comment>
<dbReference type="Proteomes" id="UP000031668">
    <property type="component" value="Unassembled WGS sequence"/>
</dbReference>
<accession>A0A0C2JKM6</accession>
<protein>
    <submittedName>
        <fullName evidence="1">Uncharacterized protein</fullName>
    </submittedName>
</protein>
<dbReference type="OrthoDB" id="6596289at2759"/>
<proteinExistence type="predicted"/>
<dbReference type="AlphaFoldDB" id="A0A0C2JKM6"/>
<sequence>MVELLGISKPIIIDWYNHCRQVCKNDNIIHHDSHKLGARIETLDTGEIPTIIVQIDECLLRSKRLYNRMRMLQANGNIPIADREEWSRINNDDTIPQNRNYGMRISWPWIFGLVECIKDNQSQYKSGEVRLFKVERRDSAILLPLIRSHVHPGAMMWSDQLEPIFSLDVNEEFHHCTVNHSENSISATGTHT</sequence>
<organism evidence="1 2">
    <name type="scientific">Thelohanellus kitauei</name>
    <name type="common">Myxosporean</name>
    <dbReference type="NCBI Taxonomy" id="669202"/>
    <lineage>
        <taxon>Eukaryota</taxon>
        <taxon>Metazoa</taxon>
        <taxon>Cnidaria</taxon>
        <taxon>Myxozoa</taxon>
        <taxon>Myxosporea</taxon>
        <taxon>Bivalvulida</taxon>
        <taxon>Platysporina</taxon>
        <taxon>Myxobolidae</taxon>
        <taxon>Thelohanellus</taxon>
    </lineage>
</organism>
<evidence type="ECO:0000313" key="2">
    <source>
        <dbReference type="Proteomes" id="UP000031668"/>
    </source>
</evidence>
<dbReference type="InterPro" id="IPR053164">
    <property type="entry name" value="IS1016-like_transposase"/>
</dbReference>
<name>A0A0C2JKM6_THEKT</name>
<reference evidence="1 2" key="1">
    <citation type="journal article" date="2014" name="Genome Biol. Evol.">
        <title>The genome of the myxosporean Thelohanellus kitauei shows adaptations to nutrient acquisition within its fish host.</title>
        <authorList>
            <person name="Yang Y."/>
            <person name="Xiong J."/>
            <person name="Zhou Z."/>
            <person name="Huo F."/>
            <person name="Miao W."/>
            <person name="Ran C."/>
            <person name="Liu Y."/>
            <person name="Zhang J."/>
            <person name="Feng J."/>
            <person name="Wang M."/>
            <person name="Wang M."/>
            <person name="Wang L."/>
            <person name="Yao B."/>
        </authorList>
    </citation>
    <scope>NUCLEOTIDE SEQUENCE [LARGE SCALE GENOMIC DNA]</scope>
    <source>
        <strain evidence="1">Wuqing</strain>
    </source>
</reference>
<evidence type="ECO:0000313" key="1">
    <source>
        <dbReference type="EMBL" id="KII69958.1"/>
    </source>
</evidence>
<dbReference type="EMBL" id="JWZT01002250">
    <property type="protein sequence ID" value="KII69958.1"/>
    <property type="molecule type" value="Genomic_DNA"/>
</dbReference>